<keyword evidence="1" id="KW-0067">ATP-binding</keyword>
<dbReference type="EMBL" id="JARBWL010000002">
    <property type="protein sequence ID" value="MDI2593980.1"/>
    <property type="molecule type" value="Genomic_DNA"/>
</dbReference>
<dbReference type="GO" id="GO:0005524">
    <property type="term" value="F:ATP binding"/>
    <property type="evidence" value="ECO:0007669"/>
    <property type="project" value="UniProtKB-KW"/>
</dbReference>
<evidence type="ECO:0000313" key="1">
    <source>
        <dbReference type="EMBL" id="MDI2593980.1"/>
    </source>
</evidence>
<keyword evidence="1" id="KW-0547">Nucleotide-binding</keyword>
<sequence length="176" mass="19424">MSPNELKPDNETLLHLICGKIASGKSTLTGQLALAPKTLLLSEDEWLSRLYPGQINSLGDYVRCTGLLRDALSAHVVALLKAGISVVLDFPANTQASRRWMRSLFEAGGVNHRLHYLDVPDEVCKARLRSRNAAGTHAFETSDEQFELITGYFEAPSPAEDFNVVRYDARQPAPTE</sequence>
<keyword evidence="2" id="KW-1185">Reference proteome</keyword>
<organism evidence="1 2">
    <name type="scientific">Pseudomonas fungipugnans</name>
    <dbReference type="NCBI Taxonomy" id="3024217"/>
    <lineage>
        <taxon>Bacteria</taxon>
        <taxon>Pseudomonadati</taxon>
        <taxon>Pseudomonadota</taxon>
        <taxon>Gammaproteobacteria</taxon>
        <taxon>Pseudomonadales</taxon>
        <taxon>Pseudomonadaceae</taxon>
        <taxon>Pseudomonas</taxon>
    </lineage>
</organism>
<evidence type="ECO:0000313" key="2">
    <source>
        <dbReference type="Proteomes" id="UP001159100"/>
    </source>
</evidence>
<dbReference type="Proteomes" id="UP001159100">
    <property type="component" value="Unassembled WGS sequence"/>
</dbReference>
<dbReference type="RefSeq" id="WP_282316671.1">
    <property type="nucleotide sequence ID" value="NZ_JARBWL010000002.1"/>
</dbReference>
<accession>A0ABT6QSW5</accession>
<comment type="caution">
    <text evidence="1">The sequence shown here is derived from an EMBL/GenBank/DDBJ whole genome shotgun (WGS) entry which is preliminary data.</text>
</comment>
<protein>
    <submittedName>
        <fullName evidence="1">ATP-binding protein</fullName>
    </submittedName>
</protein>
<dbReference type="SUPFAM" id="SSF52540">
    <property type="entry name" value="P-loop containing nucleoside triphosphate hydrolases"/>
    <property type="match status" value="1"/>
</dbReference>
<proteinExistence type="predicted"/>
<name>A0ABT6QSW5_9PSED</name>
<reference evidence="1 2" key="1">
    <citation type="submission" date="2023-02" db="EMBL/GenBank/DDBJ databases">
        <title>Pseudomonas chrutzelriedensis sp. nov., a potently antifungal strain isolated from moss.</title>
        <authorList>
            <person name="Schnyder A."/>
            <person name="Kalawong R."/>
            <person name="Eberl L."/>
            <person name="Agnoli K."/>
        </authorList>
    </citation>
    <scope>NUCLEOTIDE SEQUENCE [LARGE SCALE GENOMIC DNA]</scope>
    <source>
        <strain evidence="1 2">681</strain>
    </source>
</reference>
<dbReference type="Gene3D" id="3.40.50.300">
    <property type="entry name" value="P-loop containing nucleotide triphosphate hydrolases"/>
    <property type="match status" value="1"/>
</dbReference>
<dbReference type="Pfam" id="PF13671">
    <property type="entry name" value="AAA_33"/>
    <property type="match status" value="1"/>
</dbReference>
<gene>
    <name evidence="1" type="ORF">POF45_21490</name>
</gene>
<dbReference type="InterPro" id="IPR027417">
    <property type="entry name" value="P-loop_NTPase"/>
</dbReference>